<evidence type="ECO:0000256" key="2">
    <source>
        <dbReference type="SAM" id="MobiDB-lite"/>
    </source>
</evidence>
<evidence type="ECO:0000256" key="1">
    <source>
        <dbReference type="SAM" id="Coils"/>
    </source>
</evidence>
<sequence length="571" mass="67401">MGNDFDTSNVPNKVTLNSFQNRIKQTNSKNRVVLHVSQTGMIIGFSEKCSKLFSFSSRTQKVSFQSFCPSFQVYMNDSISNLLPTLAKSAVNSPTGFLDLVWLFKVRILNNTKMIKTKQQKEKKAKNKQGKNQNQNQNQNRGEEKEENKQRSQKNQKRDKLNKKENNYLANTKNSRYFWSFLTVQPFLVKGDLFFEIVLKPTFKPIELLRKRKLILKVKQKNLQIEERIQKLKKKMNDSFMSQQTSKTQEALRDLVNKNNQKTKQLKNMNLKINQIQSDISNRETDSKKYEQEKQKLMKRIQSVKSQLSFELIHSRHKQLNTSIITRLNSLRLQSKSKEEERQKIKFQIKESTSKIKKQKTHLLKMEKKQLRQISKSEQFQKLSQKKNSLIQNQKDARKEIKWISKKLKKKVVSQNIQEEISKTSNQLKKLSKIRNSLIREMDRLKNILKTQTSNFSHSSSSGDLLTIIEQRPFVDENKKRNNNRSELFLKNQKKKKIDSSKTQYDLITRNNQTKLQNEKQMSQSFSNPTISKYQKKIDYQKISPIIQSFRSPPLENQSHHNENFLPKSTR</sequence>
<name>A0AAV7ZGX3_9EUKA</name>
<protein>
    <submittedName>
        <fullName evidence="3">A-type inclusion protein</fullName>
    </submittedName>
</protein>
<gene>
    <name evidence="3" type="ORF">M0812_13185</name>
</gene>
<organism evidence="3 4">
    <name type="scientific">Anaeramoeba flamelloides</name>
    <dbReference type="NCBI Taxonomy" id="1746091"/>
    <lineage>
        <taxon>Eukaryota</taxon>
        <taxon>Metamonada</taxon>
        <taxon>Anaeramoebidae</taxon>
        <taxon>Anaeramoeba</taxon>
    </lineage>
</organism>
<dbReference type="EMBL" id="JANTQA010000029">
    <property type="protein sequence ID" value="KAJ3441179.1"/>
    <property type="molecule type" value="Genomic_DNA"/>
</dbReference>
<comment type="caution">
    <text evidence="3">The sequence shown here is derived from an EMBL/GenBank/DDBJ whole genome shotgun (WGS) entry which is preliminary data.</text>
</comment>
<evidence type="ECO:0000313" key="4">
    <source>
        <dbReference type="Proteomes" id="UP001146793"/>
    </source>
</evidence>
<accession>A0AAV7ZGX3</accession>
<reference evidence="3" key="1">
    <citation type="submission" date="2022-08" db="EMBL/GenBank/DDBJ databases">
        <title>Novel sulphate-reducing endosymbionts in the free-living metamonad Anaeramoeba.</title>
        <authorList>
            <person name="Jerlstrom-Hultqvist J."/>
            <person name="Cepicka I."/>
            <person name="Gallot-Lavallee L."/>
            <person name="Salas-Leiva D."/>
            <person name="Curtis B.A."/>
            <person name="Zahonova K."/>
            <person name="Pipaliya S."/>
            <person name="Dacks J."/>
            <person name="Roger A.J."/>
        </authorList>
    </citation>
    <scope>NUCLEOTIDE SEQUENCE</scope>
    <source>
        <strain evidence="3">Busselton2</strain>
    </source>
</reference>
<feature type="compositionally biased region" description="Low complexity" evidence="2">
    <location>
        <begin position="130"/>
        <end position="140"/>
    </location>
</feature>
<proteinExistence type="predicted"/>
<evidence type="ECO:0000313" key="3">
    <source>
        <dbReference type="EMBL" id="KAJ3441179.1"/>
    </source>
</evidence>
<dbReference type="Proteomes" id="UP001146793">
    <property type="component" value="Unassembled WGS sequence"/>
</dbReference>
<feature type="compositionally biased region" description="Basic and acidic residues" evidence="2">
    <location>
        <begin position="141"/>
        <end position="165"/>
    </location>
</feature>
<feature type="region of interest" description="Disordered" evidence="2">
    <location>
        <begin position="550"/>
        <end position="571"/>
    </location>
</feature>
<feature type="coiled-coil region" evidence="1">
    <location>
        <begin position="380"/>
        <end position="455"/>
    </location>
</feature>
<feature type="compositionally biased region" description="Basic residues" evidence="2">
    <location>
        <begin position="117"/>
        <end position="129"/>
    </location>
</feature>
<feature type="region of interest" description="Disordered" evidence="2">
    <location>
        <begin position="117"/>
        <end position="165"/>
    </location>
</feature>
<keyword evidence="1" id="KW-0175">Coiled coil</keyword>
<dbReference type="AlphaFoldDB" id="A0AAV7ZGX3"/>
<feature type="coiled-coil region" evidence="1">
    <location>
        <begin position="215"/>
        <end position="307"/>
    </location>
</feature>